<dbReference type="AlphaFoldDB" id="A0AAV0VYJ2"/>
<gene>
    <name evidence="1" type="ORF">MEUPH1_LOCUS3603</name>
</gene>
<name>A0AAV0VYJ2_9HEMI</name>
<keyword evidence="2" id="KW-1185">Reference proteome</keyword>
<evidence type="ECO:0000313" key="2">
    <source>
        <dbReference type="Proteomes" id="UP001160148"/>
    </source>
</evidence>
<sequence length="83" mass="10347">MEEKNVFYEKLDEYYKLKSKKKPFPKYVQLQMIAEEIEMAKIKTGKKDRRQYYLLSIFLCIEQYRKYTYTCIMIVYETLYIIK</sequence>
<evidence type="ECO:0000313" key="1">
    <source>
        <dbReference type="EMBL" id="CAI6346726.1"/>
    </source>
</evidence>
<accession>A0AAV0VYJ2</accession>
<protein>
    <submittedName>
        <fullName evidence="1">Uncharacterized protein</fullName>
    </submittedName>
</protein>
<comment type="caution">
    <text evidence="1">The sequence shown here is derived from an EMBL/GenBank/DDBJ whole genome shotgun (WGS) entry which is preliminary data.</text>
</comment>
<organism evidence="1 2">
    <name type="scientific">Macrosiphum euphorbiae</name>
    <name type="common">potato aphid</name>
    <dbReference type="NCBI Taxonomy" id="13131"/>
    <lineage>
        <taxon>Eukaryota</taxon>
        <taxon>Metazoa</taxon>
        <taxon>Ecdysozoa</taxon>
        <taxon>Arthropoda</taxon>
        <taxon>Hexapoda</taxon>
        <taxon>Insecta</taxon>
        <taxon>Pterygota</taxon>
        <taxon>Neoptera</taxon>
        <taxon>Paraneoptera</taxon>
        <taxon>Hemiptera</taxon>
        <taxon>Sternorrhyncha</taxon>
        <taxon>Aphidomorpha</taxon>
        <taxon>Aphidoidea</taxon>
        <taxon>Aphididae</taxon>
        <taxon>Macrosiphini</taxon>
        <taxon>Macrosiphum</taxon>
    </lineage>
</organism>
<reference evidence="1 2" key="1">
    <citation type="submission" date="2023-01" db="EMBL/GenBank/DDBJ databases">
        <authorList>
            <person name="Whitehead M."/>
        </authorList>
    </citation>
    <scope>NUCLEOTIDE SEQUENCE [LARGE SCALE GENOMIC DNA]</scope>
</reference>
<dbReference type="EMBL" id="CARXXK010000001">
    <property type="protein sequence ID" value="CAI6346726.1"/>
    <property type="molecule type" value="Genomic_DNA"/>
</dbReference>
<dbReference type="Proteomes" id="UP001160148">
    <property type="component" value="Unassembled WGS sequence"/>
</dbReference>
<proteinExistence type="predicted"/>